<dbReference type="InterPro" id="IPR007523">
    <property type="entry name" value="NDUFAF3/AAMDC"/>
</dbReference>
<dbReference type="CDD" id="cd00248">
    <property type="entry name" value="Mth938-like"/>
    <property type="match status" value="1"/>
</dbReference>
<proteinExistence type="predicted"/>
<gene>
    <name evidence="1" type="ORF">SAE02_01360</name>
</gene>
<keyword evidence="2" id="KW-1185">Reference proteome</keyword>
<dbReference type="PANTHER" id="PTHR21192">
    <property type="entry name" value="NUCLEAR PROTEIN E3-3"/>
    <property type="match status" value="1"/>
</dbReference>
<dbReference type="RefSeq" id="WP_044431243.1">
    <property type="nucleotide sequence ID" value="NZ_BJYZ01000001.1"/>
</dbReference>
<dbReference type="OrthoDB" id="7351393at2"/>
<dbReference type="Proteomes" id="UP000321523">
    <property type="component" value="Unassembled WGS sequence"/>
</dbReference>
<dbReference type="AlphaFoldDB" id="A0A512DHP0"/>
<sequence>MDVTPLIPADRQVIDSYGPGIFRVSGTLYEGPLLVFPDRTQSWKANTFTELTLQSFDFVRAAEPAVEILLLGSGPKMGLLPSKLRRELREAGIVVDVMATGAACRTYNVLLSEERRVAAALLPV</sequence>
<reference evidence="1 2" key="1">
    <citation type="submission" date="2019-07" db="EMBL/GenBank/DDBJ databases">
        <title>Whole genome shotgun sequence of Skermanella aerolata NBRC 106429.</title>
        <authorList>
            <person name="Hosoyama A."/>
            <person name="Uohara A."/>
            <person name="Ohji S."/>
            <person name="Ichikawa N."/>
        </authorList>
    </citation>
    <scope>NUCLEOTIDE SEQUENCE [LARGE SCALE GENOMIC DNA]</scope>
    <source>
        <strain evidence="1 2">NBRC 106429</strain>
    </source>
</reference>
<protein>
    <submittedName>
        <fullName evidence="1">Uncharacterized protein</fullName>
    </submittedName>
</protein>
<comment type="caution">
    <text evidence="1">The sequence shown here is derived from an EMBL/GenBank/DDBJ whole genome shotgun (WGS) entry which is preliminary data.</text>
</comment>
<dbReference type="InterPro" id="IPR036748">
    <property type="entry name" value="MTH938-like_sf"/>
</dbReference>
<dbReference type="Gene3D" id="3.40.1230.10">
    <property type="entry name" value="MTH938-like"/>
    <property type="match status" value="1"/>
</dbReference>
<name>A0A512DHP0_9PROT</name>
<dbReference type="PANTHER" id="PTHR21192:SF2">
    <property type="entry name" value="NADH DEHYDROGENASE [UBIQUINONE] 1 ALPHA SUBCOMPLEX ASSEMBLY FACTOR 3"/>
    <property type="match status" value="1"/>
</dbReference>
<dbReference type="SUPFAM" id="SSF64076">
    <property type="entry name" value="MTH938-like"/>
    <property type="match status" value="1"/>
</dbReference>
<evidence type="ECO:0000313" key="2">
    <source>
        <dbReference type="Proteomes" id="UP000321523"/>
    </source>
</evidence>
<organism evidence="1 2">
    <name type="scientific">Skermanella aerolata</name>
    <dbReference type="NCBI Taxonomy" id="393310"/>
    <lineage>
        <taxon>Bacteria</taxon>
        <taxon>Pseudomonadati</taxon>
        <taxon>Pseudomonadota</taxon>
        <taxon>Alphaproteobacteria</taxon>
        <taxon>Rhodospirillales</taxon>
        <taxon>Azospirillaceae</taxon>
        <taxon>Skermanella</taxon>
    </lineage>
</organism>
<evidence type="ECO:0000313" key="1">
    <source>
        <dbReference type="EMBL" id="GEO35988.1"/>
    </source>
</evidence>
<dbReference type="EMBL" id="BJYZ01000001">
    <property type="protein sequence ID" value="GEO35988.1"/>
    <property type="molecule type" value="Genomic_DNA"/>
</dbReference>
<dbReference type="Pfam" id="PF04430">
    <property type="entry name" value="DUF498"/>
    <property type="match status" value="1"/>
</dbReference>
<accession>A0A512DHP0</accession>